<comment type="caution">
    <text evidence="2">The sequence shown here is derived from an EMBL/GenBank/DDBJ whole genome shotgun (WGS) entry which is preliminary data.</text>
</comment>
<keyword evidence="3" id="KW-1185">Reference proteome</keyword>
<dbReference type="AlphaFoldDB" id="A0A9N7UL53"/>
<dbReference type="Proteomes" id="UP001153269">
    <property type="component" value="Unassembled WGS sequence"/>
</dbReference>
<proteinExistence type="predicted"/>
<evidence type="ECO:0000256" key="1">
    <source>
        <dbReference type="SAM" id="MobiDB-lite"/>
    </source>
</evidence>
<feature type="region of interest" description="Disordered" evidence="1">
    <location>
        <begin position="1"/>
        <end position="20"/>
    </location>
</feature>
<evidence type="ECO:0000313" key="2">
    <source>
        <dbReference type="EMBL" id="CAB1434296.1"/>
    </source>
</evidence>
<gene>
    <name evidence="2" type="ORF">PLEPLA_LOCUS22350</name>
</gene>
<name>A0A9N7UL53_PLEPL</name>
<sequence>MSSRQNLENGPRSLPRVYLSHMPNPAGASLHRHVHNKSSALFRPHIDFSWISTDFIPGGQADKVEGHHGASHSDICVHTCTSSGENMEELRCPPHD</sequence>
<evidence type="ECO:0000313" key="3">
    <source>
        <dbReference type="Proteomes" id="UP001153269"/>
    </source>
</evidence>
<accession>A0A9N7UL53</accession>
<protein>
    <submittedName>
        <fullName evidence="2">Uncharacterized protein</fullName>
    </submittedName>
</protein>
<organism evidence="2 3">
    <name type="scientific">Pleuronectes platessa</name>
    <name type="common">European plaice</name>
    <dbReference type="NCBI Taxonomy" id="8262"/>
    <lineage>
        <taxon>Eukaryota</taxon>
        <taxon>Metazoa</taxon>
        <taxon>Chordata</taxon>
        <taxon>Craniata</taxon>
        <taxon>Vertebrata</taxon>
        <taxon>Euteleostomi</taxon>
        <taxon>Actinopterygii</taxon>
        <taxon>Neopterygii</taxon>
        <taxon>Teleostei</taxon>
        <taxon>Neoteleostei</taxon>
        <taxon>Acanthomorphata</taxon>
        <taxon>Carangaria</taxon>
        <taxon>Pleuronectiformes</taxon>
        <taxon>Pleuronectoidei</taxon>
        <taxon>Pleuronectidae</taxon>
        <taxon>Pleuronectes</taxon>
    </lineage>
</organism>
<reference evidence="2" key="1">
    <citation type="submission" date="2020-03" db="EMBL/GenBank/DDBJ databases">
        <authorList>
            <person name="Weist P."/>
        </authorList>
    </citation>
    <scope>NUCLEOTIDE SEQUENCE</scope>
</reference>
<dbReference type="EMBL" id="CADEAL010001647">
    <property type="protein sequence ID" value="CAB1434296.1"/>
    <property type="molecule type" value="Genomic_DNA"/>
</dbReference>